<evidence type="ECO:0000313" key="2">
    <source>
        <dbReference type="Proteomes" id="UP001285244"/>
    </source>
</evidence>
<comment type="caution">
    <text evidence="1">The sequence shown here is derived from an EMBL/GenBank/DDBJ whole genome shotgun (WGS) entry which is preliminary data.</text>
</comment>
<dbReference type="Proteomes" id="UP001285244">
    <property type="component" value="Unassembled WGS sequence"/>
</dbReference>
<protein>
    <submittedName>
        <fullName evidence="1">DUF4417 domain-containing protein</fullName>
    </submittedName>
</protein>
<evidence type="ECO:0000313" key="1">
    <source>
        <dbReference type="EMBL" id="MDX8417908.1"/>
    </source>
</evidence>
<name>A0ABU4WNS8_9FIRM</name>
<dbReference type="EMBL" id="JALBUS010000014">
    <property type="protein sequence ID" value="MDX8417908.1"/>
    <property type="molecule type" value="Genomic_DNA"/>
</dbReference>
<reference evidence="1 2" key="1">
    <citation type="submission" date="2022-03" db="EMBL/GenBank/DDBJ databases">
        <title>Novel taxa within the pig intestine.</title>
        <authorList>
            <person name="Wylensek D."/>
            <person name="Bishof K."/>
            <person name="Afrizal A."/>
            <person name="Clavel T."/>
        </authorList>
    </citation>
    <scope>NUCLEOTIDE SEQUENCE [LARGE SCALE GENOMIC DNA]</scope>
    <source>
        <strain evidence="1 2">Cla-KB-P134</strain>
    </source>
</reference>
<keyword evidence="2" id="KW-1185">Reference proteome</keyword>
<dbReference type="RefSeq" id="WP_320326176.1">
    <property type="nucleotide sequence ID" value="NZ_JALBUS010000014.1"/>
</dbReference>
<gene>
    <name evidence="1" type="ORF">MOZ64_08690</name>
</gene>
<accession>A0ABU4WNS8</accession>
<sequence>MAGKELTYKKYNLDIYDPFDVTGPYEMPIIHRCDVVPESLIGFNEVLSCRCYN</sequence>
<proteinExistence type="predicted"/>
<organism evidence="1 2">
    <name type="scientific">Absicoccus intestinalis</name>
    <dbReference type="NCBI Taxonomy" id="2926319"/>
    <lineage>
        <taxon>Bacteria</taxon>
        <taxon>Bacillati</taxon>
        <taxon>Bacillota</taxon>
        <taxon>Erysipelotrichia</taxon>
        <taxon>Erysipelotrichales</taxon>
        <taxon>Erysipelotrichaceae</taxon>
        <taxon>Absicoccus</taxon>
    </lineage>
</organism>